<organism evidence="2 3">
    <name type="scientific">Trichosporon asahii var. asahii (strain CBS 8904)</name>
    <name type="common">Yeast</name>
    <dbReference type="NCBI Taxonomy" id="1220162"/>
    <lineage>
        <taxon>Eukaryota</taxon>
        <taxon>Fungi</taxon>
        <taxon>Dikarya</taxon>
        <taxon>Basidiomycota</taxon>
        <taxon>Agaricomycotina</taxon>
        <taxon>Tremellomycetes</taxon>
        <taxon>Trichosporonales</taxon>
        <taxon>Trichosporonaceae</taxon>
        <taxon>Trichosporon</taxon>
    </lineage>
</organism>
<feature type="compositionally biased region" description="Polar residues" evidence="1">
    <location>
        <begin position="150"/>
        <end position="159"/>
    </location>
</feature>
<feature type="compositionally biased region" description="Polar residues" evidence="1">
    <location>
        <begin position="132"/>
        <end position="142"/>
    </location>
</feature>
<dbReference type="HOGENOM" id="CLU_1278433_0_0_1"/>
<name>K1VDH3_TRIAC</name>
<proteinExistence type="predicted"/>
<dbReference type="Proteomes" id="UP000006757">
    <property type="component" value="Unassembled WGS sequence"/>
</dbReference>
<protein>
    <submittedName>
        <fullName evidence="2">Uncharacterized protein</fullName>
    </submittedName>
</protein>
<evidence type="ECO:0000313" key="3">
    <source>
        <dbReference type="Proteomes" id="UP000006757"/>
    </source>
</evidence>
<comment type="caution">
    <text evidence="2">The sequence shown here is derived from an EMBL/GenBank/DDBJ whole genome shotgun (WGS) entry which is preliminary data.</text>
</comment>
<gene>
    <name evidence="2" type="ORF">A1Q2_06659</name>
</gene>
<sequence>MSAAGPPSKRVKREREDDTPATTIPGTPDMRIDFKDNNAAERVITITHYTPSNNDSFTFVSSTASGLIANCGNLRIQVTNRNDAPGLPAQRGNPQNASRLPFSASTPALVMSPRAPHSTVPAAAGMTAVRNRGNNSSQNNVQPRGPGAPSSRNNATVTESSPEVKVLIYNYKWDKTAITARRTTRVGELISAYAKQRGLVAKNIE</sequence>
<reference evidence="2 3" key="1">
    <citation type="journal article" date="2012" name="Eukaryot. Cell">
        <title>Genome sequence of the Trichosporon asahii environmental strain CBS 8904.</title>
        <authorList>
            <person name="Yang R.Y."/>
            <person name="Li H.T."/>
            <person name="Zhu H."/>
            <person name="Zhou G.P."/>
            <person name="Wang M."/>
            <person name="Wang L."/>
        </authorList>
    </citation>
    <scope>NUCLEOTIDE SEQUENCE [LARGE SCALE GENOMIC DNA]</scope>
    <source>
        <strain evidence="2 3">CBS 8904</strain>
    </source>
</reference>
<feature type="region of interest" description="Disordered" evidence="1">
    <location>
        <begin position="1"/>
        <end position="28"/>
    </location>
</feature>
<keyword evidence="3" id="KW-1185">Reference proteome</keyword>
<dbReference type="InParanoid" id="K1VDH3"/>
<feature type="region of interest" description="Disordered" evidence="1">
    <location>
        <begin position="130"/>
        <end position="159"/>
    </location>
</feature>
<dbReference type="AlphaFoldDB" id="K1VDH3"/>
<evidence type="ECO:0000256" key="1">
    <source>
        <dbReference type="SAM" id="MobiDB-lite"/>
    </source>
</evidence>
<evidence type="ECO:0000313" key="2">
    <source>
        <dbReference type="EMBL" id="EKC98905.1"/>
    </source>
</evidence>
<accession>K1VDH3</accession>
<feature type="compositionally biased region" description="Polar residues" evidence="1">
    <location>
        <begin position="92"/>
        <end position="101"/>
    </location>
</feature>
<feature type="region of interest" description="Disordered" evidence="1">
    <location>
        <begin position="82"/>
        <end position="101"/>
    </location>
</feature>
<dbReference type="EMBL" id="AMBO01000378">
    <property type="protein sequence ID" value="EKC98905.1"/>
    <property type="molecule type" value="Genomic_DNA"/>
</dbReference>